<sequence length="412" mass="43868">MRRRIAGNVSLMLLDRGAQVLVGLGVVAILARALGTEDFAAFQYAQSIVFIGASVALICGGEVVVPRLVALADAAAQHRLLAHVFRLRWLAACGGYLLVGAFLAASPHAGPSWGPALILGLGILLREPSGAVIAWMQAHTHNRPGVYVNLASLALKAAAVGALAWAGIHAASAYAVAVVAEPVLAALLLALYYRRRMPYGRVQHDPALTRQLFHDGSLFWISFMLMMGARRVDQLLLRPHVPTAEFASYAATMQIVDNFTTVATILASGIAPLYIYTRGECRAAIRNVLKLALLLTALGILGAGALIGLAPWIVHWLYGAAFAEAASLLRLALMVSPLVFADVGLTVLAAHLRRPRWIAIKWGVACAATIAVDWIAIPRYGAEGAILGYAVASAITTLVGLGMWYHAWRTAR</sequence>
<gene>
    <name evidence="7" type="ORF">FGG12_12565</name>
</gene>
<dbReference type="InterPro" id="IPR050833">
    <property type="entry name" value="Poly_Biosynth_Transport"/>
</dbReference>
<feature type="transmembrane region" description="Helical" evidence="6">
    <location>
        <begin position="147"/>
        <end position="168"/>
    </location>
</feature>
<dbReference type="Proteomes" id="UP000318943">
    <property type="component" value="Unassembled WGS sequence"/>
</dbReference>
<proteinExistence type="predicted"/>
<dbReference type="RefSeq" id="WP_144198005.1">
    <property type="nucleotide sequence ID" value="NZ_VCIZ01000006.1"/>
</dbReference>
<feature type="transmembrane region" description="Helical" evidence="6">
    <location>
        <begin position="174"/>
        <end position="192"/>
    </location>
</feature>
<accession>A0ABY3EN69</accession>
<protein>
    <submittedName>
        <fullName evidence="7">Lipopolysaccharide biosynthesis protein</fullName>
    </submittedName>
</protein>
<dbReference type="PANTHER" id="PTHR30250">
    <property type="entry name" value="PST FAMILY PREDICTED COLANIC ACID TRANSPORTER"/>
    <property type="match status" value="1"/>
</dbReference>
<evidence type="ECO:0000256" key="4">
    <source>
        <dbReference type="ARBA" id="ARBA00022989"/>
    </source>
</evidence>
<evidence type="ECO:0000256" key="5">
    <source>
        <dbReference type="ARBA" id="ARBA00023136"/>
    </source>
</evidence>
<name>A0ABY3EN69_9BURK</name>
<reference evidence="7 8" key="1">
    <citation type="submission" date="2019-05" db="EMBL/GenBank/DDBJ databases">
        <title>Whole genome sequence analysis of Cupriavidus campinensis S14E4C strain.</title>
        <authorList>
            <person name="Abbaszade G."/>
            <person name="Szabo A."/>
            <person name="Toumi M."/>
            <person name="Toth E."/>
        </authorList>
    </citation>
    <scope>NUCLEOTIDE SEQUENCE [LARGE SCALE GENOMIC DNA]</scope>
    <source>
        <strain evidence="7 8">S14E4C</strain>
    </source>
</reference>
<keyword evidence="4 6" id="KW-1133">Transmembrane helix</keyword>
<keyword evidence="5 6" id="KW-0472">Membrane</keyword>
<dbReference type="EMBL" id="VCIZ01000006">
    <property type="protein sequence ID" value="TSP12422.1"/>
    <property type="molecule type" value="Genomic_DNA"/>
</dbReference>
<organism evidence="7 8">
    <name type="scientific">Cupriavidus campinensis</name>
    <dbReference type="NCBI Taxonomy" id="151783"/>
    <lineage>
        <taxon>Bacteria</taxon>
        <taxon>Pseudomonadati</taxon>
        <taxon>Pseudomonadota</taxon>
        <taxon>Betaproteobacteria</taxon>
        <taxon>Burkholderiales</taxon>
        <taxon>Burkholderiaceae</taxon>
        <taxon>Cupriavidus</taxon>
    </lineage>
</organism>
<comment type="subcellular location">
    <subcellularLocation>
        <location evidence="1">Cell membrane</location>
        <topology evidence="1">Multi-pass membrane protein</topology>
    </subcellularLocation>
</comment>
<feature type="transmembrane region" description="Helical" evidence="6">
    <location>
        <begin position="288"/>
        <end position="314"/>
    </location>
</feature>
<evidence type="ECO:0000313" key="8">
    <source>
        <dbReference type="Proteomes" id="UP000318943"/>
    </source>
</evidence>
<comment type="caution">
    <text evidence="7">The sequence shown here is derived from an EMBL/GenBank/DDBJ whole genome shotgun (WGS) entry which is preliminary data.</text>
</comment>
<evidence type="ECO:0000313" key="7">
    <source>
        <dbReference type="EMBL" id="TSP12422.1"/>
    </source>
</evidence>
<evidence type="ECO:0000256" key="3">
    <source>
        <dbReference type="ARBA" id="ARBA00022692"/>
    </source>
</evidence>
<feature type="transmembrane region" description="Helical" evidence="6">
    <location>
        <begin position="112"/>
        <end position="135"/>
    </location>
</feature>
<evidence type="ECO:0000256" key="1">
    <source>
        <dbReference type="ARBA" id="ARBA00004651"/>
    </source>
</evidence>
<feature type="transmembrane region" description="Helical" evidence="6">
    <location>
        <begin position="45"/>
        <end position="66"/>
    </location>
</feature>
<keyword evidence="3 6" id="KW-0812">Transmembrane</keyword>
<keyword evidence="8" id="KW-1185">Reference proteome</keyword>
<evidence type="ECO:0000256" key="2">
    <source>
        <dbReference type="ARBA" id="ARBA00022475"/>
    </source>
</evidence>
<feature type="transmembrane region" description="Helical" evidence="6">
    <location>
        <begin position="362"/>
        <end position="380"/>
    </location>
</feature>
<feature type="transmembrane region" description="Helical" evidence="6">
    <location>
        <begin position="386"/>
        <end position="408"/>
    </location>
</feature>
<feature type="transmembrane region" description="Helical" evidence="6">
    <location>
        <begin position="326"/>
        <end position="350"/>
    </location>
</feature>
<evidence type="ECO:0000256" key="6">
    <source>
        <dbReference type="SAM" id="Phobius"/>
    </source>
</evidence>
<feature type="transmembrane region" description="Helical" evidence="6">
    <location>
        <begin position="87"/>
        <end position="106"/>
    </location>
</feature>
<dbReference type="PANTHER" id="PTHR30250:SF11">
    <property type="entry name" value="O-ANTIGEN TRANSPORTER-RELATED"/>
    <property type="match status" value="1"/>
</dbReference>
<keyword evidence="2" id="KW-1003">Cell membrane</keyword>